<keyword evidence="2" id="KW-1185">Reference proteome</keyword>
<proteinExistence type="predicted"/>
<name>A0A5C3MTF4_9AGAM</name>
<reference evidence="1 2" key="1">
    <citation type="journal article" date="2019" name="Nat. Ecol. Evol.">
        <title>Megaphylogeny resolves global patterns of mushroom evolution.</title>
        <authorList>
            <person name="Varga T."/>
            <person name="Krizsan K."/>
            <person name="Foldi C."/>
            <person name="Dima B."/>
            <person name="Sanchez-Garcia M."/>
            <person name="Sanchez-Ramirez S."/>
            <person name="Szollosi G.J."/>
            <person name="Szarkandi J.G."/>
            <person name="Papp V."/>
            <person name="Albert L."/>
            <person name="Andreopoulos W."/>
            <person name="Angelini C."/>
            <person name="Antonin V."/>
            <person name="Barry K.W."/>
            <person name="Bougher N.L."/>
            <person name="Buchanan P."/>
            <person name="Buyck B."/>
            <person name="Bense V."/>
            <person name="Catcheside P."/>
            <person name="Chovatia M."/>
            <person name="Cooper J."/>
            <person name="Damon W."/>
            <person name="Desjardin D."/>
            <person name="Finy P."/>
            <person name="Geml J."/>
            <person name="Haridas S."/>
            <person name="Hughes K."/>
            <person name="Justo A."/>
            <person name="Karasinski D."/>
            <person name="Kautmanova I."/>
            <person name="Kiss B."/>
            <person name="Kocsube S."/>
            <person name="Kotiranta H."/>
            <person name="LaButti K.M."/>
            <person name="Lechner B.E."/>
            <person name="Liimatainen K."/>
            <person name="Lipzen A."/>
            <person name="Lukacs Z."/>
            <person name="Mihaltcheva S."/>
            <person name="Morgado L.N."/>
            <person name="Niskanen T."/>
            <person name="Noordeloos M.E."/>
            <person name="Ohm R.A."/>
            <person name="Ortiz-Santana B."/>
            <person name="Ovrebo C."/>
            <person name="Racz N."/>
            <person name="Riley R."/>
            <person name="Savchenko A."/>
            <person name="Shiryaev A."/>
            <person name="Soop K."/>
            <person name="Spirin V."/>
            <person name="Szebenyi C."/>
            <person name="Tomsovsky M."/>
            <person name="Tulloss R.E."/>
            <person name="Uehling J."/>
            <person name="Grigoriev I.V."/>
            <person name="Vagvolgyi C."/>
            <person name="Papp T."/>
            <person name="Martin F.M."/>
            <person name="Miettinen O."/>
            <person name="Hibbett D.S."/>
            <person name="Nagy L.G."/>
        </authorList>
    </citation>
    <scope>NUCLEOTIDE SEQUENCE [LARGE SCALE GENOMIC DNA]</scope>
    <source>
        <strain evidence="1 2">OMC1185</strain>
    </source>
</reference>
<dbReference type="EMBL" id="ML213522">
    <property type="protein sequence ID" value="TFK47726.1"/>
    <property type="molecule type" value="Genomic_DNA"/>
</dbReference>
<organism evidence="1 2">
    <name type="scientific">Heliocybe sulcata</name>
    <dbReference type="NCBI Taxonomy" id="5364"/>
    <lineage>
        <taxon>Eukaryota</taxon>
        <taxon>Fungi</taxon>
        <taxon>Dikarya</taxon>
        <taxon>Basidiomycota</taxon>
        <taxon>Agaricomycotina</taxon>
        <taxon>Agaricomycetes</taxon>
        <taxon>Gloeophyllales</taxon>
        <taxon>Gloeophyllaceae</taxon>
        <taxon>Heliocybe</taxon>
    </lineage>
</organism>
<accession>A0A5C3MTF4</accession>
<evidence type="ECO:0000313" key="2">
    <source>
        <dbReference type="Proteomes" id="UP000305948"/>
    </source>
</evidence>
<protein>
    <submittedName>
        <fullName evidence="1">Uncharacterized protein</fullName>
    </submittedName>
</protein>
<gene>
    <name evidence="1" type="ORF">OE88DRAFT_1665323</name>
</gene>
<dbReference type="AlphaFoldDB" id="A0A5C3MTF4"/>
<dbReference type="Proteomes" id="UP000305948">
    <property type="component" value="Unassembled WGS sequence"/>
</dbReference>
<evidence type="ECO:0000313" key="1">
    <source>
        <dbReference type="EMBL" id="TFK47726.1"/>
    </source>
</evidence>
<sequence length="152" mass="16690">MLTVCQSAQVQDMYPLHQANTLTVSKPAGYAPTAVEMSRMLGLDDADMCLLRGQINSHGNVLTVFDRLLSKFDSYELWLEGDDGSVGATPSGTCTCSLVLCSRISMMSAHSMRSSGGLYRLLVAASNARSIPWYWLTAKQRVFLFRPCPTET</sequence>